<dbReference type="CDD" id="cd07067">
    <property type="entry name" value="HP_PGM_like"/>
    <property type="match status" value="1"/>
</dbReference>
<gene>
    <name evidence="2" type="ORF">NM203_31515</name>
</gene>
<evidence type="ECO:0000313" key="2">
    <source>
        <dbReference type="EMBL" id="MCP9276722.1"/>
    </source>
</evidence>
<dbReference type="PROSITE" id="PS00175">
    <property type="entry name" value="PG_MUTASE"/>
    <property type="match status" value="1"/>
</dbReference>
<organism evidence="2 3">
    <name type="scientific">Mycolicibacterium arenosum</name>
    <dbReference type="NCBI Taxonomy" id="2952157"/>
    <lineage>
        <taxon>Bacteria</taxon>
        <taxon>Bacillati</taxon>
        <taxon>Actinomycetota</taxon>
        <taxon>Actinomycetes</taxon>
        <taxon>Mycobacteriales</taxon>
        <taxon>Mycobacteriaceae</taxon>
        <taxon>Mycolicibacterium</taxon>
    </lineage>
</organism>
<dbReference type="PANTHER" id="PTHR48100">
    <property type="entry name" value="BROAD-SPECIFICITY PHOSPHATASE YOR283W-RELATED"/>
    <property type="match status" value="1"/>
</dbReference>
<protein>
    <submittedName>
        <fullName evidence="2">Histidine phosphatase family protein</fullName>
    </submittedName>
</protein>
<dbReference type="InterPro" id="IPR001345">
    <property type="entry name" value="PG/BPGM_mutase_AS"/>
</dbReference>
<dbReference type="Pfam" id="PF00300">
    <property type="entry name" value="His_Phos_1"/>
    <property type="match status" value="1"/>
</dbReference>
<evidence type="ECO:0000256" key="1">
    <source>
        <dbReference type="SAM" id="SignalP"/>
    </source>
</evidence>
<accession>A0ABT1ME94</accession>
<proteinExistence type="predicted"/>
<dbReference type="InterPro" id="IPR013078">
    <property type="entry name" value="His_Pase_superF_clade-1"/>
</dbReference>
<comment type="caution">
    <text evidence="2">The sequence shown here is derived from an EMBL/GenBank/DDBJ whole genome shotgun (WGS) entry which is preliminary data.</text>
</comment>
<name>A0ABT1ME94_9MYCO</name>
<dbReference type="PANTHER" id="PTHR48100:SF58">
    <property type="entry name" value="PE-PGRS FAMILY PROTEIN PE_PGRS11"/>
    <property type="match status" value="1"/>
</dbReference>
<sequence length="223" mass="23432">MPRLLCLVVSAVLTIALAPPAAAQPDGVMTVTLVRHGESEANVAGIVATAVPGPPLTALGEQQAKAAGVLHSDPVPDAVFASPLLRTRQTAQYLADEVGEPVQIQDGLREVEGGEFEGLPVDRAVGYLDAVQAWTRGDRTARIPGSIDGDELDERFDAALGAIRSGGYTKPVVYSHGGAIVAWTLMNVHNPPVEITGLDNTGYVVVRGNPTTGWTLVDWVDRP</sequence>
<reference evidence="2 3" key="1">
    <citation type="submission" date="2022-06" db="EMBL/GenBank/DDBJ databases">
        <title>Mycolicibacterium sp. CAU 1645 isolated from seawater.</title>
        <authorList>
            <person name="Kim W."/>
        </authorList>
    </citation>
    <scope>NUCLEOTIDE SEQUENCE [LARGE SCALE GENOMIC DNA]</scope>
    <source>
        <strain evidence="2 3">CAU 1645</strain>
    </source>
</reference>
<dbReference type="Gene3D" id="3.40.50.1240">
    <property type="entry name" value="Phosphoglycerate mutase-like"/>
    <property type="match status" value="1"/>
</dbReference>
<dbReference type="Proteomes" id="UP001651690">
    <property type="component" value="Unassembled WGS sequence"/>
</dbReference>
<dbReference type="RefSeq" id="WP_255064890.1">
    <property type="nucleotide sequence ID" value="NZ_JANDBD010000019.1"/>
</dbReference>
<keyword evidence="1" id="KW-0732">Signal</keyword>
<dbReference type="SUPFAM" id="SSF53254">
    <property type="entry name" value="Phosphoglycerate mutase-like"/>
    <property type="match status" value="1"/>
</dbReference>
<dbReference type="SMART" id="SM00855">
    <property type="entry name" value="PGAM"/>
    <property type="match status" value="1"/>
</dbReference>
<dbReference type="InterPro" id="IPR029033">
    <property type="entry name" value="His_PPase_superfam"/>
</dbReference>
<evidence type="ECO:0000313" key="3">
    <source>
        <dbReference type="Proteomes" id="UP001651690"/>
    </source>
</evidence>
<dbReference type="EMBL" id="JANDBD010000019">
    <property type="protein sequence ID" value="MCP9276722.1"/>
    <property type="molecule type" value="Genomic_DNA"/>
</dbReference>
<feature type="chain" id="PRO_5046939646" evidence="1">
    <location>
        <begin position="24"/>
        <end position="223"/>
    </location>
</feature>
<keyword evidence="3" id="KW-1185">Reference proteome</keyword>
<dbReference type="InterPro" id="IPR050275">
    <property type="entry name" value="PGM_Phosphatase"/>
</dbReference>
<feature type="signal peptide" evidence="1">
    <location>
        <begin position="1"/>
        <end position="23"/>
    </location>
</feature>